<dbReference type="Proteomes" id="UP000011546">
    <property type="component" value="Unassembled WGS sequence"/>
</dbReference>
<dbReference type="OrthoDB" id="300486at2157"/>
<reference evidence="6 7" key="1">
    <citation type="journal article" date="2014" name="PLoS Genet.">
        <title>Phylogenetically driven sequencing of extremely halophilic archaea reveals strategies for static and dynamic osmo-response.</title>
        <authorList>
            <person name="Becker E.A."/>
            <person name="Seitzer P.M."/>
            <person name="Tritt A."/>
            <person name="Larsen D."/>
            <person name="Krusor M."/>
            <person name="Yao A.I."/>
            <person name="Wu D."/>
            <person name="Madern D."/>
            <person name="Eisen J.A."/>
            <person name="Darling A.E."/>
            <person name="Facciotti M.T."/>
        </authorList>
    </citation>
    <scope>NUCLEOTIDE SEQUENCE [LARGE SCALE GENOMIC DNA]</scope>
    <source>
        <strain evidence="6 7">JCM 14978</strain>
    </source>
</reference>
<dbReference type="GO" id="GO:0016052">
    <property type="term" value="P:carbohydrate catabolic process"/>
    <property type="evidence" value="ECO:0007669"/>
    <property type="project" value="InterPro"/>
</dbReference>
<dbReference type="InterPro" id="IPR017853">
    <property type="entry name" value="GH"/>
</dbReference>
<protein>
    <submittedName>
        <fullName evidence="6">Alpha-galactosidase-like protein</fullName>
    </submittedName>
</protein>
<proteinExistence type="inferred from homology"/>
<feature type="domain" description="Glycoside hydrolase family 31 TIM barrel" evidence="5">
    <location>
        <begin position="236"/>
        <end position="387"/>
    </location>
</feature>
<evidence type="ECO:0000256" key="1">
    <source>
        <dbReference type="ARBA" id="ARBA00007806"/>
    </source>
</evidence>
<keyword evidence="2 4" id="KW-0378">Hydrolase</keyword>
<dbReference type="GO" id="GO:0004557">
    <property type="term" value="F:alpha-galactosidase activity"/>
    <property type="evidence" value="ECO:0007669"/>
    <property type="project" value="InterPro"/>
</dbReference>
<dbReference type="InterPro" id="IPR002252">
    <property type="entry name" value="Glyco_hydro_36"/>
</dbReference>
<name>M0P419_9EURY</name>
<dbReference type="SUPFAM" id="SSF51445">
    <property type="entry name" value="(Trans)glycosidases"/>
    <property type="match status" value="1"/>
</dbReference>
<dbReference type="InterPro" id="IPR013785">
    <property type="entry name" value="Aldolase_TIM"/>
</dbReference>
<comment type="similarity">
    <text evidence="1 4">Belongs to the glycosyl hydrolase 31 family.</text>
</comment>
<evidence type="ECO:0000313" key="6">
    <source>
        <dbReference type="EMBL" id="EMA64851.1"/>
    </source>
</evidence>
<evidence type="ECO:0000256" key="2">
    <source>
        <dbReference type="ARBA" id="ARBA00022801"/>
    </source>
</evidence>
<dbReference type="Pfam" id="PF01055">
    <property type="entry name" value="Glyco_hydro_31_2nd"/>
    <property type="match status" value="1"/>
</dbReference>
<evidence type="ECO:0000256" key="4">
    <source>
        <dbReference type="RuleBase" id="RU361185"/>
    </source>
</evidence>
<dbReference type="PATRIC" id="fig|1230456.3.peg.1598"/>
<dbReference type="InterPro" id="IPR050985">
    <property type="entry name" value="Alpha-glycosidase_related"/>
</dbReference>
<dbReference type="AlphaFoldDB" id="M0P419"/>
<dbReference type="PANTHER" id="PTHR43053">
    <property type="entry name" value="GLYCOSIDASE FAMILY 31"/>
    <property type="match status" value="1"/>
</dbReference>
<comment type="caution">
    <text evidence="6">The sequence shown here is derived from an EMBL/GenBank/DDBJ whole genome shotgun (WGS) entry which is preliminary data.</text>
</comment>
<dbReference type="RefSeq" id="WP_008848343.1">
    <property type="nucleotide sequence ID" value="NZ_AOJH01000052.1"/>
</dbReference>
<sequence>MNERRADGTAVTYDPDGREVAVADDAGDLLVGPLRAAAADGADGDDGAVRVADVSLSTEAGGVAATCSVENAGDEPVRAGDVSIAFETAFGADARVYRHGYQSWSSTGTLPVGERFPPENEDNAPMMNDLAASTGDRVSSYLTGIVEGDRRVTAGFLDHDRYCTRFEIDDDPAGVATVRAVCPLEGTRLAPGERLSLPPLWVDADRELRDGLAALADRIGERMDARVPDAAPTGWCSWYHYFTDVTEGDIRENLSELREWGIPVDVVQIDDGYMEAFGDWRSIADGFEDMSAVADDIATAGYRPGLWLAPFYVEAGADLSADHPSWFVTEPTDGDAAEPGPPVDGGFRAGSALYGLDTTHPAVLEWLRETVSTVVDDWGFTYLKLDFLFAAALPGERYDPEATRIEAYRRGVEAIAEAAGDDAFLLGCGAPMAPSVGLFDAMRVGPDTDPTWETPGESGSQPGLKNAVRNTLTRNYLHRRWWLNDPDCQLVRDTSDLTAAERESFAALVAATGGVNVFSDRLAEIGSDGRRLLERSIPPASDAAVAGLGAERFPSRVVCERPGDGAVTVALFNWADELSTVRFDAREHAPAADSGSDRVVWDGLSGTVVDGPVVERELPAHGAAVFAVVPADAGDLLGDAATLTGGSDRASGATLRDGTLAATVEGEAVTFALDRE</sequence>
<evidence type="ECO:0000313" key="7">
    <source>
        <dbReference type="Proteomes" id="UP000011546"/>
    </source>
</evidence>
<dbReference type="STRING" id="1230456.C468_08104"/>
<accession>M0P419</accession>
<keyword evidence="3 4" id="KW-0326">Glycosidase</keyword>
<evidence type="ECO:0000259" key="5">
    <source>
        <dbReference type="Pfam" id="PF01055"/>
    </source>
</evidence>
<dbReference type="EMBL" id="AOJH01000052">
    <property type="protein sequence ID" value="EMA64851.1"/>
    <property type="molecule type" value="Genomic_DNA"/>
</dbReference>
<evidence type="ECO:0000256" key="3">
    <source>
        <dbReference type="ARBA" id="ARBA00023295"/>
    </source>
</evidence>
<dbReference type="Gene3D" id="3.20.20.70">
    <property type="entry name" value="Aldolase class I"/>
    <property type="match status" value="1"/>
</dbReference>
<keyword evidence="7" id="KW-1185">Reference proteome</keyword>
<dbReference type="CDD" id="cd14791">
    <property type="entry name" value="GH36"/>
    <property type="match status" value="1"/>
</dbReference>
<gene>
    <name evidence="6" type="ORF">C468_08104</name>
</gene>
<dbReference type="PANTHER" id="PTHR43053:SF3">
    <property type="entry name" value="ALPHA-GALACTOSIDASE C-RELATED"/>
    <property type="match status" value="1"/>
</dbReference>
<dbReference type="InterPro" id="IPR000322">
    <property type="entry name" value="Glyco_hydro_31_TIM"/>
</dbReference>
<organism evidence="6 7">
    <name type="scientific">Halorubrum kocurii JCM 14978</name>
    <dbReference type="NCBI Taxonomy" id="1230456"/>
    <lineage>
        <taxon>Archaea</taxon>
        <taxon>Methanobacteriati</taxon>
        <taxon>Methanobacteriota</taxon>
        <taxon>Stenosarchaea group</taxon>
        <taxon>Halobacteria</taxon>
        <taxon>Halobacteriales</taxon>
        <taxon>Haloferacaceae</taxon>
        <taxon>Halorubrum</taxon>
    </lineage>
</organism>